<dbReference type="EMBL" id="BOMH01000041">
    <property type="protein sequence ID" value="GID67889.1"/>
    <property type="molecule type" value="Genomic_DNA"/>
</dbReference>
<dbReference type="CDD" id="cd00093">
    <property type="entry name" value="HTH_XRE"/>
    <property type="match status" value="1"/>
</dbReference>
<dbReference type="Gene3D" id="1.10.260.40">
    <property type="entry name" value="lambda repressor-like DNA-binding domains"/>
    <property type="match status" value="1"/>
</dbReference>
<accession>A0A919IL58</accession>
<protein>
    <submittedName>
        <fullName evidence="2">Transcriptional regulator</fullName>
    </submittedName>
</protein>
<dbReference type="PROSITE" id="PS50943">
    <property type="entry name" value="HTH_CROC1"/>
    <property type="match status" value="1"/>
</dbReference>
<evidence type="ECO:0000313" key="2">
    <source>
        <dbReference type="EMBL" id="GID67889.1"/>
    </source>
</evidence>
<organism evidence="2 3">
    <name type="scientific">Actinoplanes cyaneus</name>
    <dbReference type="NCBI Taxonomy" id="52696"/>
    <lineage>
        <taxon>Bacteria</taxon>
        <taxon>Bacillati</taxon>
        <taxon>Actinomycetota</taxon>
        <taxon>Actinomycetes</taxon>
        <taxon>Micromonosporales</taxon>
        <taxon>Micromonosporaceae</taxon>
        <taxon>Actinoplanes</taxon>
    </lineage>
</organism>
<evidence type="ECO:0000313" key="3">
    <source>
        <dbReference type="Proteomes" id="UP000619479"/>
    </source>
</evidence>
<proteinExistence type="predicted"/>
<dbReference type="PANTHER" id="PTHR35010:SF2">
    <property type="entry name" value="BLL4672 PROTEIN"/>
    <property type="match status" value="1"/>
</dbReference>
<dbReference type="AlphaFoldDB" id="A0A919IL58"/>
<comment type="caution">
    <text evidence="2">The sequence shown here is derived from an EMBL/GenBank/DDBJ whole genome shotgun (WGS) entry which is preliminary data.</text>
</comment>
<evidence type="ECO:0000259" key="1">
    <source>
        <dbReference type="PROSITE" id="PS50943"/>
    </source>
</evidence>
<keyword evidence="3" id="KW-1185">Reference proteome</keyword>
<dbReference type="InterPro" id="IPR041413">
    <property type="entry name" value="MLTR_LBD"/>
</dbReference>
<dbReference type="InterPro" id="IPR010982">
    <property type="entry name" value="Lambda_DNA-bd_dom_sf"/>
</dbReference>
<dbReference type="SUPFAM" id="SSF47413">
    <property type="entry name" value="lambda repressor-like DNA-binding domains"/>
    <property type="match status" value="1"/>
</dbReference>
<reference evidence="2" key="1">
    <citation type="submission" date="2021-01" db="EMBL/GenBank/DDBJ databases">
        <title>Whole genome shotgun sequence of Actinoplanes cyaneus NBRC 14990.</title>
        <authorList>
            <person name="Komaki H."/>
            <person name="Tamura T."/>
        </authorList>
    </citation>
    <scope>NUCLEOTIDE SEQUENCE</scope>
    <source>
        <strain evidence="2">NBRC 14990</strain>
    </source>
</reference>
<sequence>MDQLGVALRAWRDRLDPATAGLAHHSPRRVPGLRREELAVLAGISAEYVVRLEQGRAPIPSAQVCSALARALRLSDSEQAHLMRLAGHATGSDRVPRVIPGSLYRIMDQLAGHPLAVYDAAWRLLHWNPLFAATFGDPTVRGAGARNALLMHFEDGLSRVRQTTEERAAFEESMVSDLRAATGRYPHDPELAALVTRLNRIHRFRELWQRGDVAEHQGAHKIVEHPEVGDIALDCDVLTTQGSHLHLIVYTPRAGTDARGKLDLLATIGTQQMSAPR</sequence>
<dbReference type="Proteomes" id="UP000619479">
    <property type="component" value="Unassembled WGS sequence"/>
</dbReference>
<dbReference type="InterPro" id="IPR001387">
    <property type="entry name" value="Cro/C1-type_HTH"/>
</dbReference>
<gene>
    <name evidence="2" type="ORF">Acy02nite_57700</name>
</gene>
<name>A0A919IL58_9ACTN</name>
<dbReference type="PANTHER" id="PTHR35010">
    <property type="entry name" value="BLL4672 PROTEIN-RELATED"/>
    <property type="match status" value="1"/>
</dbReference>
<feature type="domain" description="HTH cro/C1-type" evidence="1">
    <location>
        <begin position="32"/>
        <end position="79"/>
    </location>
</feature>
<dbReference type="SMART" id="SM00530">
    <property type="entry name" value="HTH_XRE"/>
    <property type="match status" value="1"/>
</dbReference>
<dbReference type="Gene3D" id="3.30.450.180">
    <property type="match status" value="1"/>
</dbReference>
<dbReference type="Pfam" id="PF13560">
    <property type="entry name" value="HTH_31"/>
    <property type="match status" value="1"/>
</dbReference>
<dbReference type="GO" id="GO:0003677">
    <property type="term" value="F:DNA binding"/>
    <property type="evidence" value="ECO:0007669"/>
    <property type="project" value="InterPro"/>
</dbReference>
<dbReference type="Pfam" id="PF17765">
    <property type="entry name" value="MLTR_LBD"/>
    <property type="match status" value="1"/>
</dbReference>
<dbReference type="RefSeq" id="WP_239175288.1">
    <property type="nucleotide sequence ID" value="NZ_BAAAUC010000008.1"/>
</dbReference>